<keyword evidence="2" id="KW-1185">Reference proteome</keyword>
<protein>
    <recommendedName>
        <fullName evidence="3">DUF3168 domain-containing protein</fullName>
    </recommendedName>
</protein>
<gene>
    <name evidence="1" type="ORF">SAMN05216184_104102</name>
</gene>
<dbReference type="EMBL" id="UETB01000004">
    <property type="protein sequence ID" value="SSA40384.1"/>
    <property type="molecule type" value="Genomic_DNA"/>
</dbReference>
<dbReference type="OrthoDB" id="5145003at2"/>
<sequence length="134" mass="14574">MTAADLHAALLARLTGATVTLYDGEVPPHPPADPQGRVYPYVVVWATAGRPTVERPVSDDPGGHLTWNPQVTVVAGTTSWLLAAIGVVRERLEGAALTPWVRLRERTDTEVPVQKDPDTTPARYFLPLYYSTTA</sequence>
<dbReference type="RefSeq" id="WP_110852031.1">
    <property type="nucleotide sequence ID" value="NZ_QKLZ01000004.1"/>
</dbReference>
<reference evidence="1 2" key="1">
    <citation type="submission" date="2016-10" db="EMBL/GenBank/DDBJ databases">
        <authorList>
            <person name="Cai Z."/>
        </authorList>
    </citation>
    <scope>NUCLEOTIDE SEQUENCE [LARGE SCALE GENOMIC DNA]</scope>
    <source>
        <strain evidence="1 2">CGMCC 1.10826</strain>
    </source>
</reference>
<evidence type="ECO:0008006" key="3">
    <source>
        <dbReference type="Google" id="ProtNLM"/>
    </source>
</evidence>
<accession>A0A2Y9A7G5</accession>
<dbReference type="AlphaFoldDB" id="A0A2Y9A7G5"/>
<evidence type="ECO:0000313" key="1">
    <source>
        <dbReference type="EMBL" id="SSA40384.1"/>
    </source>
</evidence>
<organism evidence="1 2">
    <name type="scientific">Georgenia satyanarayanai</name>
    <dbReference type="NCBI Taxonomy" id="860221"/>
    <lineage>
        <taxon>Bacteria</taxon>
        <taxon>Bacillati</taxon>
        <taxon>Actinomycetota</taxon>
        <taxon>Actinomycetes</taxon>
        <taxon>Micrococcales</taxon>
        <taxon>Bogoriellaceae</taxon>
        <taxon>Georgenia</taxon>
    </lineage>
</organism>
<evidence type="ECO:0000313" key="2">
    <source>
        <dbReference type="Proteomes" id="UP000250222"/>
    </source>
</evidence>
<dbReference type="Proteomes" id="UP000250222">
    <property type="component" value="Unassembled WGS sequence"/>
</dbReference>
<proteinExistence type="predicted"/>
<name>A0A2Y9A7G5_9MICO</name>